<evidence type="ECO:0000256" key="2">
    <source>
        <dbReference type="ARBA" id="ARBA00022574"/>
    </source>
</evidence>
<dbReference type="PANTHER" id="PTHR19842:SF0">
    <property type="entry name" value="TARGET OF RAPAMYCIN COMPLEX SUBUNIT LST8"/>
    <property type="match status" value="1"/>
</dbReference>
<dbReference type="AlphaFoldDB" id="A0AAN6ESG7"/>
<feature type="region of interest" description="Disordered" evidence="5">
    <location>
        <begin position="245"/>
        <end position="338"/>
    </location>
</feature>
<name>A0AAN6ESG7_EXODE</name>
<dbReference type="GO" id="GO:0032956">
    <property type="term" value="P:regulation of actin cytoskeleton organization"/>
    <property type="evidence" value="ECO:0007669"/>
    <property type="project" value="TreeGrafter"/>
</dbReference>
<evidence type="ECO:0000256" key="1">
    <source>
        <dbReference type="ARBA" id="ARBA00009890"/>
    </source>
</evidence>
<dbReference type="InterPro" id="IPR001680">
    <property type="entry name" value="WD40_rpt"/>
</dbReference>
<reference evidence="6" key="1">
    <citation type="submission" date="2023-01" db="EMBL/GenBank/DDBJ databases">
        <title>Exophiala dermititidis isolated from Cystic Fibrosis Patient.</title>
        <authorList>
            <person name="Kurbessoian T."/>
            <person name="Crocker A."/>
            <person name="Murante D."/>
            <person name="Hogan D.A."/>
            <person name="Stajich J.E."/>
        </authorList>
    </citation>
    <scope>NUCLEOTIDE SEQUENCE</scope>
    <source>
        <strain evidence="6">Ex8</strain>
    </source>
</reference>
<dbReference type="PROSITE" id="PS50294">
    <property type="entry name" value="WD_REPEATS_REGION"/>
    <property type="match status" value="4"/>
</dbReference>
<dbReference type="CDD" id="cd00200">
    <property type="entry name" value="WD40"/>
    <property type="match status" value="1"/>
</dbReference>
<feature type="repeat" description="WD" evidence="4">
    <location>
        <begin position="71"/>
        <end position="112"/>
    </location>
</feature>
<feature type="compositionally biased region" description="Polar residues" evidence="5">
    <location>
        <begin position="250"/>
        <end position="264"/>
    </location>
</feature>
<comment type="similarity">
    <text evidence="1">Belongs to the WD repeat LST8 family.</text>
</comment>
<evidence type="ECO:0000256" key="5">
    <source>
        <dbReference type="SAM" id="MobiDB-lite"/>
    </source>
</evidence>
<dbReference type="PROSITE" id="PS00678">
    <property type="entry name" value="WD_REPEATS_1"/>
    <property type="match status" value="2"/>
</dbReference>
<dbReference type="InterPro" id="IPR019775">
    <property type="entry name" value="WD40_repeat_CS"/>
</dbReference>
<keyword evidence="3" id="KW-0677">Repeat</keyword>
<dbReference type="PROSITE" id="PS50082">
    <property type="entry name" value="WD_REPEATS_2"/>
    <property type="match status" value="4"/>
</dbReference>
<evidence type="ECO:0000313" key="7">
    <source>
        <dbReference type="Proteomes" id="UP001161757"/>
    </source>
</evidence>
<dbReference type="InterPro" id="IPR036322">
    <property type="entry name" value="WD40_repeat_dom_sf"/>
</dbReference>
<accession>A0AAN6ESG7</accession>
<keyword evidence="2 4" id="KW-0853">WD repeat</keyword>
<proteinExistence type="inferred from homology"/>
<evidence type="ECO:0000256" key="3">
    <source>
        <dbReference type="ARBA" id="ARBA00022737"/>
    </source>
</evidence>
<evidence type="ECO:0000313" key="6">
    <source>
        <dbReference type="EMBL" id="KAJ8990453.1"/>
    </source>
</evidence>
<dbReference type="SUPFAM" id="SSF50978">
    <property type="entry name" value="WD40 repeat-like"/>
    <property type="match status" value="1"/>
</dbReference>
<dbReference type="InterPro" id="IPR037588">
    <property type="entry name" value="MLST8"/>
</dbReference>
<evidence type="ECO:0000256" key="4">
    <source>
        <dbReference type="PROSITE-ProRule" id="PRU00221"/>
    </source>
</evidence>
<organism evidence="6 7">
    <name type="scientific">Exophiala dermatitidis</name>
    <name type="common">Black yeast-like fungus</name>
    <name type="synonym">Wangiella dermatitidis</name>
    <dbReference type="NCBI Taxonomy" id="5970"/>
    <lineage>
        <taxon>Eukaryota</taxon>
        <taxon>Fungi</taxon>
        <taxon>Dikarya</taxon>
        <taxon>Ascomycota</taxon>
        <taxon>Pezizomycotina</taxon>
        <taxon>Eurotiomycetes</taxon>
        <taxon>Chaetothyriomycetidae</taxon>
        <taxon>Chaetothyriales</taxon>
        <taxon>Herpotrichiellaceae</taxon>
        <taxon>Exophiala</taxon>
    </lineage>
</organism>
<dbReference type="GO" id="GO:0031932">
    <property type="term" value="C:TORC2 complex"/>
    <property type="evidence" value="ECO:0007669"/>
    <property type="project" value="InterPro"/>
</dbReference>
<feature type="repeat" description="WD" evidence="4">
    <location>
        <begin position="112"/>
        <end position="153"/>
    </location>
</feature>
<gene>
    <name evidence="6" type="primary">LST8</name>
    <name evidence="6" type="ORF">HRR80_005937</name>
</gene>
<dbReference type="SMART" id="SM00320">
    <property type="entry name" value="WD40"/>
    <property type="match status" value="6"/>
</dbReference>
<dbReference type="GO" id="GO:0031931">
    <property type="term" value="C:TORC1 complex"/>
    <property type="evidence" value="ECO:0007669"/>
    <property type="project" value="InterPro"/>
</dbReference>
<dbReference type="Pfam" id="PF00400">
    <property type="entry name" value="WD40"/>
    <property type="match status" value="5"/>
</dbReference>
<dbReference type="GO" id="GO:0031929">
    <property type="term" value="P:TOR signaling"/>
    <property type="evidence" value="ECO:0007669"/>
    <property type="project" value="InterPro"/>
</dbReference>
<feature type="repeat" description="WD" evidence="4">
    <location>
        <begin position="203"/>
        <end position="244"/>
    </location>
</feature>
<dbReference type="EMBL" id="JAJGCB010000011">
    <property type="protein sequence ID" value="KAJ8990453.1"/>
    <property type="molecule type" value="Genomic_DNA"/>
</dbReference>
<dbReference type="PANTHER" id="PTHR19842">
    <property type="entry name" value="G BETA-LIKE PROTEIN GBL"/>
    <property type="match status" value="1"/>
</dbReference>
<dbReference type="Proteomes" id="UP001161757">
    <property type="component" value="Unassembled WGS sequence"/>
</dbReference>
<dbReference type="Gene3D" id="2.130.10.10">
    <property type="entry name" value="YVTN repeat-like/Quinoprotein amine dehydrogenase"/>
    <property type="match status" value="2"/>
</dbReference>
<dbReference type="PRINTS" id="PR00320">
    <property type="entry name" value="GPROTEINBRPT"/>
</dbReference>
<comment type="caution">
    <text evidence="6">The sequence shown here is derived from an EMBL/GenBank/DDBJ whole genome shotgun (WGS) entry which is preliminary data.</text>
</comment>
<sequence>MSVILCTAGYDHTIRFWEALSGICSRTIQHPESQVNRLCITPDKKYLAAAGRHMVRLYDIKSTNPNPIMQFEGHTNNITGVAFHCEGKWMVTSSEDSTVRVWDTRSGQVQRNYQHSHPVNDVVIHPNQGELVSCDRGGNIRIWDLGESKCTHQLVPVEDVSMASVSVASDGSLLAAGNNLGDVYIWRMYQNQDSTTLLPCRVFKAHKDYLTRLLLSPDIRLLATCSADHTVRIWKIDMNEEHLEAVPGSTGDSYPSDEQVNNDGGVNWPPTNQQNQNMNGNGHANGNGNTSTINGTTNDRPNSNSTSSPIISGGFNAVANPDSRSHSPGGGFTTPPMSPASFRTLTELITQRRPLPCDTVLDNHQRWVWDCAFSADSAYLVTVCSDHYARLWELGTASIIRQYSGHHRGAVCVALNDYSNPP</sequence>
<protein>
    <submittedName>
        <fullName evidence="6">TOR complex subunit lst8</fullName>
    </submittedName>
</protein>
<dbReference type="InterPro" id="IPR020472">
    <property type="entry name" value="WD40_PAC1"/>
</dbReference>
<feature type="repeat" description="WD" evidence="4">
    <location>
        <begin position="361"/>
        <end position="402"/>
    </location>
</feature>
<feature type="compositionally biased region" description="Low complexity" evidence="5">
    <location>
        <begin position="272"/>
        <end position="314"/>
    </location>
</feature>
<dbReference type="InterPro" id="IPR015943">
    <property type="entry name" value="WD40/YVTN_repeat-like_dom_sf"/>
</dbReference>